<evidence type="ECO:0000313" key="2">
    <source>
        <dbReference type="Proteomes" id="UP000618931"/>
    </source>
</evidence>
<accession>A0ABS0I3E7</accession>
<organism evidence="1 2">
    <name type="scientific">Hymenobacter ruricola</name>
    <dbReference type="NCBI Taxonomy" id="2791023"/>
    <lineage>
        <taxon>Bacteria</taxon>
        <taxon>Pseudomonadati</taxon>
        <taxon>Bacteroidota</taxon>
        <taxon>Cytophagia</taxon>
        <taxon>Cytophagales</taxon>
        <taxon>Hymenobacteraceae</taxon>
        <taxon>Hymenobacter</taxon>
    </lineage>
</organism>
<name>A0ABS0I3E7_9BACT</name>
<reference evidence="1 2" key="1">
    <citation type="submission" date="2020-11" db="EMBL/GenBank/DDBJ databases">
        <authorList>
            <person name="Kim M.K."/>
        </authorList>
    </citation>
    <scope>NUCLEOTIDE SEQUENCE [LARGE SCALE GENOMIC DNA]</scope>
    <source>
        <strain evidence="1 2">BT662</strain>
    </source>
</reference>
<evidence type="ECO:0000313" key="1">
    <source>
        <dbReference type="EMBL" id="MBF9221316.1"/>
    </source>
</evidence>
<dbReference type="RefSeq" id="WP_196292764.1">
    <property type="nucleotide sequence ID" value="NZ_JADQDM010000003.1"/>
</dbReference>
<comment type="caution">
    <text evidence="1">The sequence shown here is derived from an EMBL/GenBank/DDBJ whole genome shotgun (WGS) entry which is preliminary data.</text>
</comment>
<gene>
    <name evidence="1" type="ORF">I2H31_09380</name>
</gene>
<dbReference type="Proteomes" id="UP000618931">
    <property type="component" value="Unassembled WGS sequence"/>
</dbReference>
<keyword evidence="2" id="KW-1185">Reference proteome</keyword>
<sequence length="85" mass="9473">MTVAICFACGEFKVGAFTPCPHCGAEPVSLDEQAHSLALTDHYLTPEGLAQVQQRASNGLPVDIDPEFYEQLLQTLREEQQRKPW</sequence>
<protein>
    <submittedName>
        <fullName evidence="1">Uncharacterized protein</fullName>
    </submittedName>
</protein>
<proteinExistence type="predicted"/>
<dbReference type="EMBL" id="JADQDM010000003">
    <property type="protein sequence ID" value="MBF9221316.1"/>
    <property type="molecule type" value="Genomic_DNA"/>
</dbReference>